<evidence type="ECO:0000313" key="3">
    <source>
        <dbReference type="Proteomes" id="UP000708208"/>
    </source>
</evidence>
<keyword evidence="1" id="KW-1133">Transmembrane helix</keyword>
<dbReference type="Proteomes" id="UP000708208">
    <property type="component" value="Unassembled WGS sequence"/>
</dbReference>
<protein>
    <submittedName>
        <fullName evidence="2">Uncharacterized protein</fullName>
    </submittedName>
</protein>
<sequence length="249" mass="28974">MEFEVSGNPDELFHKVFEPEVPLVPISVGIGQVLLKTVQRASRVNTIPLELDSSLKRVHVCKSRSKWFKFWLNCIWIITESIFVDVRFVQMNYYKMDVSTFQYLYTTGLAAVYSSGAIVMLLTYYRRYEFQDLINAVNHFNRNAGSRSRVRKKLTWIYLILSYLPIGVYLLSGSVGFLFLASKDVPGCLYSIMDLSYRDSWFILIPHALHEMIVPANVCTSLIFPVLWFVGFMELVKLKFMDFLCVKYF</sequence>
<keyword evidence="1" id="KW-0812">Transmembrane</keyword>
<evidence type="ECO:0000313" key="2">
    <source>
        <dbReference type="EMBL" id="CAG7655566.1"/>
    </source>
</evidence>
<organism evidence="2 3">
    <name type="scientific">Allacma fusca</name>
    <dbReference type="NCBI Taxonomy" id="39272"/>
    <lineage>
        <taxon>Eukaryota</taxon>
        <taxon>Metazoa</taxon>
        <taxon>Ecdysozoa</taxon>
        <taxon>Arthropoda</taxon>
        <taxon>Hexapoda</taxon>
        <taxon>Collembola</taxon>
        <taxon>Symphypleona</taxon>
        <taxon>Sminthuridae</taxon>
        <taxon>Allacma</taxon>
    </lineage>
</organism>
<feature type="transmembrane region" description="Helical" evidence="1">
    <location>
        <begin position="70"/>
        <end position="90"/>
    </location>
</feature>
<name>A0A8J2NGF7_9HEXA</name>
<feature type="transmembrane region" description="Helical" evidence="1">
    <location>
        <begin position="102"/>
        <end position="125"/>
    </location>
</feature>
<dbReference type="EMBL" id="CAJVCH010004954">
    <property type="protein sequence ID" value="CAG7655566.1"/>
    <property type="molecule type" value="Genomic_DNA"/>
</dbReference>
<feature type="transmembrane region" description="Helical" evidence="1">
    <location>
        <begin position="156"/>
        <end position="181"/>
    </location>
</feature>
<accession>A0A8J2NGF7</accession>
<keyword evidence="3" id="KW-1185">Reference proteome</keyword>
<evidence type="ECO:0000256" key="1">
    <source>
        <dbReference type="SAM" id="Phobius"/>
    </source>
</evidence>
<feature type="transmembrane region" description="Helical" evidence="1">
    <location>
        <begin position="201"/>
        <end position="230"/>
    </location>
</feature>
<proteinExistence type="predicted"/>
<dbReference type="AlphaFoldDB" id="A0A8J2NGF7"/>
<keyword evidence="1" id="KW-0472">Membrane</keyword>
<reference evidence="2" key="1">
    <citation type="submission" date="2021-06" db="EMBL/GenBank/DDBJ databases">
        <authorList>
            <person name="Hodson N. C."/>
            <person name="Mongue J. A."/>
            <person name="Jaron S. K."/>
        </authorList>
    </citation>
    <scope>NUCLEOTIDE SEQUENCE</scope>
</reference>
<gene>
    <name evidence="2" type="ORF">AFUS01_LOCUS923</name>
</gene>
<comment type="caution">
    <text evidence="2">The sequence shown here is derived from an EMBL/GenBank/DDBJ whole genome shotgun (WGS) entry which is preliminary data.</text>
</comment>